<gene>
    <name evidence="1" type="ORF">MCOR_32459</name>
</gene>
<dbReference type="Proteomes" id="UP000507470">
    <property type="component" value="Unassembled WGS sequence"/>
</dbReference>
<keyword evidence="2" id="KW-1185">Reference proteome</keyword>
<proteinExistence type="predicted"/>
<organism evidence="1 2">
    <name type="scientific">Mytilus coruscus</name>
    <name type="common">Sea mussel</name>
    <dbReference type="NCBI Taxonomy" id="42192"/>
    <lineage>
        <taxon>Eukaryota</taxon>
        <taxon>Metazoa</taxon>
        <taxon>Spiralia</taxon>
        <taxon>Lophotrochozoa</taxon>
        <taxon>Mollusca</taxon>
        <taxon>Bivalvia</taxon>
        <taxon>Autobranchia</taxon>
        <taxon>Pteriomorphia</taxon>
        <taxon>Mytilida</taxon>
        <taxon>Mytiloidea</taxon>
        <taxon>Mytilidae</taxon>
        <taxon>Mytilinae</taxon>
        <taxon>Mytilus</taxon>
    </lineage>
</organism>
<dbReference type="EMBL" id="CACVKT020005808">
    <property type="protein sequence ID" value="CAC5398061.1"/>
    <property type="molecule type" value="Genomic_DNA"/>
</dbReference>
<accession>A0A6J8CQI9</accession>
<evidence type="ECO:0000313" key="2">
    <source>
        <dbReference type="Proteomes" id="UP000507470"/>
    </source>
</evidence>
<name>A0A6J8CQI9_MYTCO</name>
<evidence type="ECO:0000313" key="1">
    <source>
        <dbReference type="EMBL" id="CAC5398061.1"/>
    </source>
</evidence>
<dbReference type="OrthoDB" id="6154519at2759"/>
<reference evidence="1 2" key="1">
    <citation type="submission" date="2020-06" db="EMBL/GenBank/DDBJ databases">
        <authorList>
            <person name="Li R."/>
            <person name="Bekaert M."/>
        </authorList>
    </citation>
    <scope>NUCLEOTIDE SEQUENCE [LARGE SCALE GENOMIC DNA]</scope>
    <source>
        <strain evidence="2">wild</strain>
    </source>
</reference>
<dbReference type="Gene3D" id="1.10.1410.40">
    <property type="match status" value="1"/>
</dbReference>
<sequence>MEGFFGYMRLKYFVDYDLQDIKDMTEAVQDCLEDLKTEFNYNEECGLKIEKIFICGSMSEQTSIWLGKHNYHIWKDEKDSLNKPTSTSFSDFSCLEFDILAILKLLTIDMETISTCPGHAKIESRMYLNELTMNDLRNKASQSYETDDWEAVNVFERHWKVVNYEFYNGMLSTVKKRLNENGCFKKETDTGICTLEFLDSHTEANPLFIWINKNNHNTIAGKIDFLPAFETTHMPEPTFIVAKPCTHQMSISECITGSYCDSNCKEQCWRVSQSIEEMACIRNSARHHRDLYRTVKAFCDKATRHNYLSKKLFDKTVSSSLSIPTSYHIKTVFLHHIKDCNSNDITHCFCEILLKMKQFTDRGSILNWKCTFELGVDWYEIYFFFILWKIFYHIHHKSPLEFELENCPYELLTVIKEKIAFLIAGYLDGKVCYTDFEKRLESILAFPLLDYAMGIMRLNKEITSSDRCDFELEKRANLYGYNAVEVGRDQCDPEPKLNRSHSENDLNVLTNYFDDKNFDKHWEDIFWRLKTNGFPSESLTQHIKMSRNQTDVFTYPEDDILPYDSTEKEWIVATIREDVDFWYDRLQETFVLFSNNVDI</sequence>
<protein>
    <submittedName>
        <fullName evidence="1">Uncharacterized protein</fullName>
    </submittedName>
</protein>
<dbReference type="AlphaFoldDB" id="A0A6J8CQI9"/>